<dbReference type="Pfam" id="PF03167">
    <property type="entry name" value="UDG"/>
    <property type="match status" value="1"/>
</dbReference>
<dbReference type="EMBL" id="CP003243">
    <property type="protein sequence ID" value="AFD00821.1"/>
    <property type="molecule type" value="Genomic_DNA"/>
</dbReference>
<dbReference type="STRING" id="1041930.Mtc_2083"/>
<keyword evidence="9" id="KW-0408">Iron</keyword>
<reference evidence="13 14" key="1">
    <citation type="journal article" date="2012" name="J. Bacteriol.">
        <title>Complete genome sequence of a thermophilic methanogen, Methanocella conradii HZ254, isolated from Chinese rice field soil.</title>
        <authorList>
            <person name="Lu Z."/>
            <person name="Lu Y."/>
        </authorList>
    </citation>
    <scope>NUCLEOTIDE SEQUENCE [LARGE SCALE GENOMIC DNA]</scope>
    <source>
        <strain evidence="14">DSM 24694 / JCM 17849 / CGMCC 1.5162 / HZ254</strain>
    </source>
</reference>
<dbReference type="PANTHER" id="PTHR33693">
    <property type="entry name" value="TYPE-5 URACIL-DNA GLYCOSYLASE"/>
    <property type="match status" value="1"/>
</dbReference>
<dbReference type="InterPro" id="IPR005122">
    <property type="entry name" value="Uracil-DNA_glycosylase-like"/>
</dbReference>
<dbReference type="CDD" id="cd10030">
    <property type="entry name" value="UDG-F4_TTUDGA_SPO1dp_like"/>
    <property type="match status" value="1"/>
</dbReference>
<keyword evidence="8" id="KW-0378">Hydrolase</keyword>
<dbReference type="PANTHER" id="PTHR33693:SF1">
    <property type="entry name" value="TYPE-4 URACIL-DNA GLYCOSYLASE"/>
    <property type="match status" value="1"/>
</dbReference>
<name>H8I7F5_METCZ</name>
<dbReference type="HOGENOM" id="CLU_044815_1_3_2"/>
<evidence type="ECO:0000256" key="10">
    <source>
        <dbReference type="ARBA" id="ARBA00023014"/>
    </source>
</evidence>
<gene>
    <name evidence="13" type="ordered locus">Mtc_2083</name>
</gene>
<dbReference type="GO" id="GO:0051539">
    <property type="term" value="F:4 iron, 4 sulfur cluster binding"/>
    <property type="evidence" value="ECO:0007669"/>
    <property type="project" value="UniProtKB-KW"/>
</dbReference>
<dbReference type="GO" id="GO:0046872">
    <property type="term" value="F:metal ion binding"/>
    <property type="evidence" value="ECO:0007669"/>
    <property type="project" value="UniProtKB-KW"/>
</dbReference>
<evidence type="ECO:0000256" key="8">
    <source>
        <dbReference type="ARBA" id="ARBA00022801"/>
    </source>
</evidence>
<comment type="catalytic activity">
    <reaction evidence="1">
        <text>Hydrolyzes single-stranded DNA or mismatched double-stranded DNA and polynucleotides, releasing free uracil.</text>
        <dbReference type="EC" id="3.2.2.27"/>
    </reaction>
</comment>
<keyword evidence="11" id="KW-0234">DNA repair</keyword>
<evidence type="ECO:0000256" key="5">
    <source>
        <dbReference type="ARBA" id="ARBA00022485"/>
    </source>
</evidence>
<dbReference type="NCBIfam" id="TIGR00758">
    <property type="entry name" value="UDG_fam4"/>
    <property type="match status" value="1"/>
</dbReference>
<proteinExistence type="inferred from homology"/>
<evidence type="ECO:0000256" key="2">
    <source>
        <dbReference type="ARBA" id="ARBA00006521"/>
    </source>
</evidence>
<evidence type="ECO:0000256" key="9">
    <source>
        <dbReference type="ARBA" id="ARBA00023004"/>
    </source>
</evidence>
<dbReference type="eggNOG" id="arCOG00905">
    <property type="taxonomic scope" value="Archaea"/>
</dbReference>
<dbReference type="RefSeq" id="WP_014406652.1">
    <property type="nucleotide sequence ID" value="NC_017034.1"/>
</dbReference>
<dbReference type="AlphaFoldDB" id="H8I7F5"/>
<evidence type="ECO:0000256" key="6">
    <source>
        <dbReference type="ARBA" id="ARBA00022723"/>
    </source>
</evidence>
<keyword evidence="6" id="KW-0479">Metal-binding</keyword>
<keyword evidence="5" id="KW-0004">4Fe-4S</keyword>
<dbReference type="GeneID" id="11972238"/>
<evidence type="ECO:0000256" key="3">
    <source>
        <dbReference type="ARBA" id="ARBA00012030"/>
    </source>
</evidence>
<dbReference type="InterPro" id="IPR036895">
    <property type="entry name" value="Uracil-DNA_glycosylase-like_sf"/>
</dbReference>
<keyword evidence="14" id="KW-1185">Reference proteome</keyword>
<evidence type="ECO:0000259" key="12">
    <source>
        <dbReference type="SMART" id="SM00986"/>
    </source>
</evidence>
<feature type="domain" description="Uracil-DNA glycosylase-like" evidence="12">
    <location>
        <begin position="35"/>
        <end position="181"/>
    </location>
</feature>
<keyword evidence="13" id="KW-0808">Transferase</keyword>
<evidence type="ECO:0000256" key="7">
    <source>
        <dbReference type="ARBA" id="ARBA00022763"/>
    </source>
</evidence>
<organism evidence="13 14">
    <name type="scientific">Methanocella conradii (strain DSM 24694 / JCM 17849 / CGMCC 1.5162 / HZ254)</name>
    <dbReference type="NCBI Taxonomy" id="1041930"/>
    <lineage>
        <taxon>Archaea</taxon>
        <taxon>Methanobacteriati</taxon>
        <taxon>Methanobacteriota</taxon>
        <taxon>Stenosarchaea group</taxon>
        <taxon>Methanomicrobia</taxon>
        <taxon>Methanocellales</taxon>
        <taxon>Methanocellaceae</taxon>
        <taxon>Methanocella</taxon>
    </lineage>
</organism>
<dbReference type="InterPro" id="IPR051536">
    <property type="entry name" value="UDG_Type-4/5"/>
</dbReference>
<keyword evidence="7" id="KW-0227">DNA damage</keyword>
<evidence type="ECO:0000313" key="14">
    <source>
        <dbReference type="Proteomes" id="UP000005233"/>
    </source>
</evidence>
<comment type="similarity">
    <text evidence="2">Belongs to the uracil-DNA glycosylase (UDG) superfamily. Type 4 (UDGa) family.</text>
</comment>
<keyword evidence="13" id="KW-0548">Nucleotidyltransferase</keyword>
<dbReference type="SMART" id="SM00987">
    <property type="entry name" value="UreE_C"/>
    <property type="match status" value="1"/>
</dbReference>
<dbReference type="GO" id="GO:0006281">
    <property type="term" value="P:DNA repair"/>
    <property type="evidence" value="ECO:0007669"/>
    <property type="project" value="UniProtKB-KW"/>
</dbReference>
<dbReference type="Proteomes" id="UP000005233">
    <property type="component" value="Chromosome"/>
</dbReference>
<evidence type="ECO:0000256" key="1">
    <source>
        <dbReference type="ARBA" id="ARBA00001400"/>
    </source>
</evidence>
<dbReference type="SUPFAM" id="SSF52141">
    <property type="entry name" value="Uracil-DNA glycosylase-like"/>
    <property type="match status" value="1"/>
</dbReference>
<evidence type="ECO:0000256" key="4">
    <source>
        <dbReference type="ARBA" id="ARBA00019403"/>
    </source>
</evidence>
<evidence type="ECO:0000256" key="11">
    <source>
        <dbReference type="ARBA" id="ARBA00023204"/>
    </source>
</evidence>
<dbReference type="GO" id="GO:0004844">
    <property type="term" value="F:uracil DNA N-glycosylase activity"/>
    <property type="evidence" value="ECO:0007669"/>
    <property type="project" value="UniProtKB-EC"/>
</dbReference>
<keyword evidence="10" id="KW-0411">Iron-sulfur</keyword>
<dbReference type="GO" id="GO:0016779">
    <property type="term" value="F:nucleotidyltransferase activity"/>
    <property type="evidence" value="ECO:0007669"/>
    <property type="project" value="UniProtKB-KW"/>
</dbReference>
<protein>
    <recommendedName>
        <fullName evidence="4">Type-4 uracil-DNA glycosylase</fullName>
        <ecNumber evidence="3">3.2.2.27</ecNumber>
    </recommendedName>
</protein>
<dbReference type="Gene3D" id="3.40.470.10">
    <property type="entry name" value="Uracil-DNA glycosylase-like domain"/>
    <property type="match status" value="1"/>
</dbReference>
<accession>H8I7F5</accession>
<dbReference type="EC" id="3.2.2.27" evidence="3"/>
<dbReference type="SMART" id="SM00986">
    <property type="entry name" value="UDG"/>
    <property type="match status" value="1"/>
</dbReference>
<dbReference type="InterPro" id="IPR005273">
    <property type="entry name" value="Ura-DNA_glyco_family4"/>
</dbReference>
<sequence>MDPDLERMVELLNEIDDILCCPRCDLALSRTKVVVGSGPLDARIVLIGEAPGRNEDEKGEPFVGAAGRNLDALLEKSGIQRRDVYITNVVKCRPPGNRPPRACEIEACHPYLQRQLEAISPKIIVLMGRTAAEAMLERKVNLGKEHGTVIEKGGIKYMITYHPAAMIYNQWLGDTIAGDFKKVSALLLEG</sequence>
<evidence type="ECO:0000313" key="13">
    <source>
        <dbReference type="EMBL" id="AFD00821.1"/>
    </source>
</evidence>
<dbReference type="KEGG" id="mez:Mtc_2083"/>